<dbReference type="Pfam" id="PF14060">
    <property type="entry name" value="DUF4252"/>
    <property type="match status" value="1"/>
</dbReference>
<gene>
    <name evidence="2" type="ORF">K1X11_006265</name>
</gene>
<sequence length="187" mass="19866">MIASLKKITAAVTVASVLAVSAFAASPGYVDFDQMSDGSGDKYVEVDINGSLLRLAAAFTQNDEPEVAALLNNLERVRVNVFGVNDDNRAATLERMESLRGKLANEGWEQVVTVRENSGDNVAVFIKQAEGETIHGVVVTVMSGDGEAVLVNVVGDVAIEQIAKLGDSLDIKPLRELKLKEAHGKSA</sequence>
<dbReference type="RefSeq" id="WP_221030880.1">
    <property type="nucleotide sequence ID" value="NZ_CP139781.1"/>
</dbReference>
<name>A0ABZ1CEG2_9BACT</name>
<protein>
    <submittedName>
        <fullName evidence="2">DUF4252 domain-containing protein</fullName>
    </submittedName>
</protein>
<feature type="chain" id="PRO_5045781105" evidence="1">
    <location>
        <begin position="25"/>
        <end position="187"/>
    </location>
</feature>
<feature type="signal peptide" evidence="1">
    <location>
        <begin position="1"/>
        <end position="24"/>
    </location>
</feature>
<reference evidence="2 3" key="2">
    <citation type="submission" date="2023-12" db="EMBL/GenBank/DDBJ databases">
        <title>Description of an unclassified Opitutus bacterium of Verrucomicrobiota.</title>
        <authorList>
            <person name="Zhang D.-F."/>
        </authorList>
    </citation>
    <scope>NUCLEOTIDE SEQUENCE [LARGE SCALE GENOMIC DNA]</scope>
    <source>
        <strain evidence="2 3">WL0086</strain>
    </source>
</reference>
<keyword evidence="3" id="KW-1185">Reference proteome</keyword>
<reference evidence="2 3" key="1">
    <citation type="submission" date="2021-08" db="EMBL/GenBank/DDBJ databases">
        <authorList>
            <person name="Zhang D."/>
            <person name="Zhang A."/>
            <person name="Wang L."/>
        </authorList>
    </citation>
    <scope>NUCLEOTIDE SEQUENCE [LARGE SCALE GENOMIC DNA]</scope>
    <source>
        <strain evidence="2 3">WL0086</strain>
    </source>
</reference>
<evidence type="ECO:0000256" key="1">
    <source>
        <dbReference type="SAM" id="SignalP"/>
    </source>
</evidence>
<dbReference type="EMBL" id="CP139781">
    <property type="protein sequence ID" value="WRQ89004.1"/>
    <property type="molecule type" value="Genomic_DNA"/>
</dbReference>
<dbReference type="Proteomes" id="UP000738431">
    <property type="component" value="Chromosome"/>
</dbReference>
<accession>A0ABZ1CEG2</accession>
<dbReference type="InterPro" id="IPR025348">
    <property type="entry name" value="DUF4252"/>
</dbReference>
<keyword evidence="1" id="KW-0732">Signal</keyword>
<evidence type="ECO:0000313" key="3">
    <source>
        <dbReference type="Proteomes" id="UP000738431"/>
    </source>
</evidence>
<evidence type="ECO:0000313" key="2">
    <source>
        <dbReference type="EMBL" id="WRQ89004.1"/>
    </source>
</evidence>
<organism evidence="2 3">
    <name type="scientific">Actomonas aquatica</name>
    <dbReference type="NCBI Taxonomy" id="2866162"/>
    <lineage>
        <taxon>Bacteria</taxon>
        <taxon>Pseudomonadati</taxon>
        <taxon>Verrucomicrobiota</taxon>
        <taxon>Opitutia</taxon>
        <taxon>Opitutales</taxon>
        <taxon>Opitutaceae</taxon>
        <taxon>Actomonas</taxon>
    </lineage>
</organism>
<proteinExistence type="predicted"/>